<name>A0ABW5SXX2_9BACI</name>
<comment type="caution">
    <text evidence="1">The sequence shown here is derived from an EMBL/GenBank/DDBJ whole genome shotgun (WGS) entry which is preliminary data.</text>
</comment>
<dbReference type="RefSeq" id="WP_380711476.1">
    <property type="nucleotide sequence ID" value="NZ_JBHUML010000002.1"/>
</dbReference>
<accession>A0ABW5SXX2</accession>
<protein>
    <submittedName>
        <fullName evidence="1">Uncharacterized protein</fullName>
    </submittedName>
</protein>
<proteinExistence type="predicted"/>
<dbReference type="EMBL" id="JBHUML010000002">
    <property type="protein sequence ID" value="MFD2704188.1"/>
    <property type="molecule type" value="Genomic_DNA"/>
</dbReference>
<evidence type="ECO:0000313" key="1">
    <source>
        <dbReference type="EMBL" id="MFD2704188.1"/>
    </source>
</evidence>
<keyword evidence="2" id="KW-1185">Reference proteome</keyword>
<gene>
    <name evidence="1" type="ORF">ACFSUB_01810</name>
</gene>
<evidence type="ECO:0000313" key="2">
    <source>
        <dbReference type="Proteomes" id="UP001597520"/>
    </source>
</evidence>
<reference evidence="2" key="1">
    <citation type="journal article" date="2019" name="Int. J. Syst. Evol. Microbiol.">
        <title>The Global Catalogue of Microorganisms (GCM) 10K type strain sequencing project: providing services to taxonomists for standard genome sequencing and annotation.</title>
        <authorList>
            <consortium name="The Broad Institute Genomics Platform"/>
            <consortium name="The Broad Institute Genome Sequencing Center for Infectious Disease"/>
            <person name="Wu L."/>
            <person name="Ma J."/>
        </authorList>
    </citation>
    <scope>NUCLEOTIDE SEQUENCE [LARGE SCALE GENOMIC DNA]</scope>
    <source>
        <strain evidence="2">KCTC 33792</strain>
    </source>
</reference>
<dbReference type="Proteomes" id="UP001597520">
    <property type="component" value="Unassembled WGS sequence"/>
</dbReference>
<organism evidence="1 2">
    <name type="scientific">Salibacterium lacus</name>
    <dbReference type="NCBI Taxonomy" id="1898109"/>
    <lineage>
        <taxon>Bacteria</taxon>
        <taxon>Bacillati</taxon>
        <taxon>Bacillota</taxon>
        <taxon>Bacilli</taxon>
        <taxon>Bacillales</taxon>
        <taxon>Bacillaceae</taxon>
    </lineage>
</organism>
<sequence length="76" mass="8902">MGRIQQADREFSAHKDKLRQLFESGALTIDNMQSFEYHAHHWFKWGAECKKAGLFEDEKQQDDVGEMDLIELLSSE</sequence>